<proteinExistence type="predicted"/>
<protein>
    <submittedName>
        <fullName evidence="3">Two-component system activity regulator YycH</fullName>
    </submittedName>
</protein>
<accession>A0ABT2WEE6</accession>
<keyword evidence="1" id="KW-0472">Membrane</keyword>
<gene>
    <name evidence="3" type="primary">yycH</name>
    <name evidence="3" type="ORF">OEV82_05205</name>
</gene>
<dbReference type="Gene3D" id="3.10.450.310">
    <property type="match status" value="1"/>
</dbReference>
<dbReference type="CDD" id="cd15787">
    <property type="entry name" value="YycH_N"/>
    <property type="match status" value="1"/>
</dbReference>
<comment type="caution">
    <text evidence="3">The sequence shown here is derived from an EMBL/GenBank/DDBJ whole genome shotgun (WGS) entry which is preliminary data.</text>
</comment>
<keyword evidence="1" id="KW-0812">Transmembrane</keyword>
<sequence>MKIEQIKTIVLTGLVLLSIVLFWKIVTFQQNYGFARDNQEYVNEVNIDKKKDIKELVYPMKVVYRVDDDVYKGTQNMEDITKIVNELHKWEFYSFQNSTDEFNYKFRDIADNQVMIFQYPGDIPFSLTKSIFNVTVESQEIPEQAVFNQIFIFRSDVINDDGVVYFATSDLRSVIKARVKHNYLDDFQKVMDEFENKGYDYIALSNNIGKYIYVQNEEMKLPIFQFHTQKLSYDLFKEALFPDPNFVKQEGNSFTDGTSLLKFNVVTDSFTYVNTSIPENTEENISDMILTSVQYINSHSGWTDSYYYSNAFQKPNKVVFQLYLKNYPVANDHSRMELEIGDNKVHSYKRPFVEYVSFASENITIESGEKIIEKLNTDNIKFDDLAIFYSYGPKKVMQPSWFYKQNNSWRKYSDETTRRE</sequence>
<dbReference type="RefSeq" id="WP_263061252.1">
    <property type="nucleotide sequence ID" value="NZ_JAOUSE010000009.1"/>
</dbReference>
<keyword evidence="4" id="KW-1185">Reference proteome</keyword>
<dbReference type="Pfam" id="PF07435">
    <property type="entry name" value="YycH"/>
    <property type="match status" value="1"/>
</dbReference>
<evidence type="ECO:0000256" key="1">
    <source>
        <dbReference type="SAM" id="Phobius"/>
    </source>
</evidence>
<dbReference type="Gene3D" id="3.30.310.160">
    <property type="entry name" value="YycH protein, domain 2"/>
    <property type="match status" value="1"/>
</dbReference>
<dbReference type="EMBL" id="JAOUSE010000009">
    <property type="protein sequence ID" value="MCU9593847.1"/>
    <property type="molecule type" value="Genomic_DNA"/>
</dbReference>
<reference evidence="3 4" key="1">
    <citation type="submission" date="2022-10" db="EMBL/GenBank/DDBJ databases">
        <title>Description of Fervidibacillus gen. nov. in the family Fervidibacillaceae fam. nov. with two species, Fervidibacillus albus sp. nov., and Fervidibacillus halotolerans sp. nov., isolated from tidal flat sediments.</title>
        <authorList>
            <person name="Kwon K.K."/>
            <person name="Yang S.-H."/>
        </authorList>
    </citation>
    <scope>NUCLEOTIDE SEQUENCE [LARGE SCALE GENOMIC DNA]</scope>
    <source>
        <strain evidence="3 4">DSM 23332</strain>
    </source>
</reference>
<dbReference type="InterPro" id="IPR042274">
    <property type="entry name" value="YycH/YycI_2"/>
</dbReference>
<evidence type="ECO:0000313" key="4">
    <source>
        <dbReference type="Proteomes" id="UP001208656"/>
    </source>
</evidence>
<dbReference type="InterPro" id="IPR009996">
    <property type="entry name" value="YycH"/>
</dbReference>
<evidence type="ECO:0000259" key="2">
    <source>
        <dbReference type="Pfam" id="PF07435"/>
    </source>
</evidence>
<dbReference type="Proteomes" id="UP001208656">
    <property type="component" value="Unassembled WGS sequence"/>
</dbReference>
<organism evidence="3 4">
    <name type="scientific">Pallidibacillus thermolactis</name>
    <dbReference type="NCBI Taxonomy" id="251051"/>
    <lineage>
        <taxon>Bacteria</taxon>
        <taxon>Bacillati</taxon>
        <taxon>Bacillota</taxon>
        <taxon>Bacilli</taxon>
        <taxon>Bacillales</taxon>
        <taxon>Bacillaceae</taxon>
        <taxon>Pallidibacillus</taxon>
    </lineage>
</organism>
<evidence type="ECO:0000313" key="3">
    <source>
        <dbReference type="EMBL" id="MCU9593847.1"/>
    </source>
</evidence>
<keyword evidence="1" id="KW-1133">Transmembrane helix</keyword>
<feature type="transmembrane region" description="Helical" evidence="1">
    <location>
        <begin position="9"/>
        <end position="26"/>
    </location>
</feature>
<feature type="domain" description="Regulatory protein YycH" evidence="2">
    <location>
        <begin position="4"/>
        <end position="411"/>
    </location>
</feature>
<name>A0ABT2WEE6_9BACI</name>